<reference evidence="5" key="3">
    <citation type="submission" date="2022-09" db="EMBL/GenBank/DDBJ databases">
        <title>Complete genome sequence of Vulcanisaeta souniana.</title>
        <authorList>
            <person name="Kato S."/>
            <person name="Itoh T."/>
            <person name="Ohkuma M."/>
        </authorList>
    </citation>
    <scope>NUCLEOTIDE SEQUENCE [LARGE SCALE GENOMIC DNA]</scope>
    <source>
        <strain evidence="5">JCM 11219</strain>
    </source>
</reference>
<dbReference type="Proteomes" id="UP001060771">
    <property type="component" value="Chromosome"/>
</dbReference>
<reference evidence="2" key="4">
    <citation type="journal article" date="2023" name="Microbiol. Resour. Announc.">
        <title>Complete Genome Sequence of Vulcanisaeta souniana Strain IC-059, a Hyperthermophilic Archaeon Isolated from Hot Spring Water in Japan.</title>
        <authorList>
            <person name="Kato S."/>
            <person name="Itoh T."/>
            <person name="Wu L."/>
            <person name="Ma J."/>
            <person name="Ohkuma M."/>
        </authorList>
    </citation>
    <scope>NUCLEOTIDE SEQUENCE</scope>
    <source>
        <strain evidence="2">JCM 11219</strain>
    </source>
</reference>
<dbReference type="GeneID" id="76205610"/>
<dbReference type="RefSeq" id="WP_054843717.1">
    <property type="nucleotide sequence ID" value="NZ_AP026830.1"/>
</dbReference>
<evidence type="ECO:0000313" key="4">
    <source>
        <dbReference type="Proteomes" id="UP000657075"/>
    </source>
</evidence>
<reference evidence="3" key="1">
    <citation type="journal article" date="2014" name="Int. J. Syst. Evol. Microbiol.">
        <title>Complete genome sequence of Corynebacterium casei LMG S-19264T (=DSM 44701T), isolated from a smear-ripened cheese.</title>
        <authorList>
            <consortium name="US DOE Joint Genome Institute (JGI-PGF)"/>
            <person name="Walter F."/>
            <person name="Albersmeier A."/>
            <person name="Kalinowski J."/>
            <person name="Ruckert C."/>
        </authorList>
    </citation>
    <scope>NUCLEOTIDE SEQUENCE</scope>
    <source>
        <strain evidence="3">JCM 11219</strain>
    </source>
</reference>
<keyword evidence="1" id="KW-0175">Coiled coil</keyword>
<feature type="coiled-coil region" evidence="1">
    <location>
        <begin position="79"/>
        <end position="110"/>
    </location>
</feature>
<dbReference type="OrthoDB" id="29018at2157"/>
<reference evidence="3" key="2">
    <citation type="submission" date="2020-09" db="EMBL/GenBank/DDBJ databases">
        <authorList>
            <person name="Sun Q."/>
            <person name="Ohkuma M."/>
        </authorList>
    </citation>
    <scope>NUCLEOTIDE SEQUENCE</scope>
    <source>
        <strain evidence="3">JCM 11219</strain>
    </source>
</reference>
<evidence type="ECO:0000313" key="2">
    <source>
        <dbReference type="EMBL" id="BDR90967.1"/>
    </source>
</evidence>
<proteinExistence type="predicted"/>
<gene>
    <name evidence="3" type="ORF">GCM10007112_15760</name>
    <name evidence="2" type="ORF">Vsou_00600</name>
</gene>
<dbReference type="Proteomes" id="UP000657075">
    <property type="component" value="Unassembled WGS sequence"/>
</dbReference>
<keyword evidence="5" id="KW-1185">Reference proteome</keyword>
<name>A0A830E3Y7_9CREN</name>
<organism evidence="3 4">
    <name type="scientific">Vulcanisaeta souniana JCM 11219</name>
    <dbReference type="NCBI Taxonomy" id="1293586"/>
    <lineage>
        <taxon>Archaea</taxon>
        <taxon>Thermoproteota</taxon>
        <taxon>Thermoprotei</taxon>
        <taxon>Thermoproteales</taxon>
        <taxon>Thermoproteaceae</taxon>
        <taxon>Vulcanisaeta</taxon>
    </lineage>
</organism>
<dbReference type="AlphaFoldDB" id="A0A830E3Y7"/>
<evidence type="ECO:0000313" key="5">
    <source>
        <dbReference type="Proteomes" id="UP001060771"/>
    </source>
</evidence>
<dbReference type="EMBL" id="BMNM01000006">
    <property type="protein sequence ID" value="GGI79677.1"/>
    <property type="molecule type" value="Genomic_DNA"/>
</dbReference>
<evidence type="ECO:0000256" key="1">
    <source>
        <dbReference type="SAM" id="Coils"/>
    </source>
</evidence>
<dbReference type="EMBL" id="AP026830">
    <property type="protein sequence ID" value="BDR90967.1"/>
    <property type="molecule type" value="Genomic_DNA"/>
</dbReference>
<sequence length="124" mass="14722">MRKRGTKTATQEALEYQLNWPIKLRELSIKLQDKSYKIVREAIKQYINGLLDKDTLMEIIKLSGIPLNKHVNPQRYIVHDDHEETLEDMEETINNEFEEVHNEIEEVREEYLGQGVIRRLMGND</sequence>
<accession>A0A830E3Y7</accession>
<protein>
    <submittedName>
        <fullName evidence="3">Uncharacterized protein</fullName>
    </submittedName>
</protein>
<evidence type="ECO:0000313" key="3">
    <source>
        <dbReference type="EMBL" id="GGI79677.1"/>
    </source>
</evidence>